<feature type="domain" description="Thioredoxin" evidence="4">
    <location>
        <begin position="94"/>
        <end position="141"/>
    </location>
</feature>
<evidence type="ECO:0000313" key="5">
    <source>
        <dbReference type="EMBL" id="CDF37727.1"/>
    </source>
</evidence>
<dbReference type="Gene3D" id="3.40.30.10">
    <property type="entry name" value="Glutaredoxin"/>
    <property type="match status" value="2"/>
</dbReference>
<feature type="compositionally biased region" description="Polar residues" evidence="3">
    <location>
        <begin position="78"/>
        <end position="89"/>
    </location>
</feature>
<accession>R7QGT1</accession>
<feature type="compositionally biased region" description="Polar residues" evidence="3">
    <location>
        <begin position="53"/>
        <end position="64"/>
    </location>
</feature>
<evidence type="ECO:0000256" key="3">
    <source>
        <dbReference type="SAM" id="MobiDB-lite"/>
    </source>
</evidence>
<name>R7QGT1_CHOCR</name>
<dbReference type="InterPro" id="IPR013766">
    <property type="entry name" value="Thioredoxin_domain"/>
</dbReference>
<keyword evidence="6" id="KW-1185">Reference proteome</keyword>
<gene>
    <name evidence="5" type="ORF">CHC_T00005936001</name>
</gene>
<dbReference type="CDD" id="cd02947">
    <property type="entry name" value="TRX_family"/>
    <property type="match status" value="1"/>
</dbReference>
<feature type="region of interest" description="Disordered" evidence="3">
    <location>
        <begin position="51"/>
        <end position="89"/>
    </location>
</feature>
<dbReference type="KEGG" id="ccp:CHC_T00005936001"/>
<evidence type="ECO:0000259" key="4">
    <source>
        <dbReference type="Pfam" id="PF00085"/>
    </source>
</evidence>
<organism evidence="5 6">
    <name type="scientific">Chondrus crispus</name>
    <name type="common">Carrageen Irish moss</name>
    <name type="synonym">Polymorpha crispa</name>
    <dbReference type="NCBI Taxonomy" id="2769"/>
    <lineage>
        <taxon>Eukaryota</taxon>
        <taxon>Rhodophyta</taxon>
        <taxon>Florideophyceae</taxon>
        <taxon>Rhodymeniophycidae</taxon>
        <taxon>Gigartinales</taxon>
        <taxon>Gigartinaceae</taxon>
        <taxon>Chondrus</taxon>
    </lineage>
</organism>
<evidence type="ECO:0000313" key="6">
    <source>
        <dbReference type="Proteomes" id="UP000012073"/>
    </source>
</evidence>
<dbReference type="PRINTS" id="PR00421">
    <property type="entry name" value="THIOREDOXIN"/>
</dbReference>
<dbReference type="PANTHER" id="PTHR46115">
    <property type="entry name" value="THIOREDOXIN-LIKE PROTEIN 1"/>
    <property type="match status" value="1"/>
</dbReference>
<sequence length="157" mass="17079">MVYQLKAADEFDSILEKNHVVVADFFAEWCGPCRAIAPKVESMEKDYTELPAENSTTAPVTNLETGDAGVPPPDTLQPPANSEVLTAEATVSSPKKEKIKFVKVDVDSLSELSARMDVTAMPTFLIFVNGRLHKTIIGANAPLLKNSVQDALVEYVK</sequence>
<protein>
    <recommendedName>
        <fullName evidence="4">Thioredoxin domain-containing protein</fullName>
    </recommendedName>
</protein>
<dbReference type="Pfam" id="PF00085">
    <property type="entry name" value="Thioredoxin"/>
    <property type="match status" value="2"/>
</dbReference>
<proteinExistence type="predicted"/>
<dbReference type="EMBL" id="HG001864">
    <property type="protein sequence ID" value="CDF37727.1"/>
    <property type="molecule type" value="Genomic_DNA"/>
</dbReference>
<reference evidence="6" key="1">
    <citation type="journal article" date="2013" name="Proc. Natl. Acad. Sci. U.S.A.">
        <title>Genome structure and metabolic features in the red seaweed Chondrus crispus shed light on evolution of the Archaeplastida.</title>
        <authorList>
            <person name="Collen J."/>
            <person name="Porcel B."/>
            <person name="Carre W."/>
            <person name="Ball S.G."/>
            <person name="Chaparro C."/>
            <person name="Tonon T."/>
            <person name="Barbeyron T."/>
            <person name="Michel G."/>
            <person name="Noel B."/>
            <person name="Valentin K."/>
            <person name="Elias M."/>
            <person name="Artiguenave F."/>
            <person name="Arun A."/>
            <person name="Aury J.M."/>
            <person name="Barbosa-Neto J.F."/>
            <person name="Bothwell J.H."/>
            <person name="Bouget F.Y."/>
            <person name="Brillet L."/>
            <person name="Cabello-Hurtado F."/>
            <person name="Capella-Gutierrez S."/>
            <person name="Charrier B."/>
            <person name="Cladiere L."/>
            <person name="Cock J.M."/>
            <person name="Coelho S.M."/>
            <person name="Colleoni C."/>
            <person name="Czjzek M."/>
            <person name="Da Silva C."/>
            <person name="Delage L."/>
            <person name="Denoeud F."/>
            <person name="Deschamps P."/>
            <person name="Dittami S.M."/>
            <person name="Gabaldon T."/>
            <person name="Gachon C.M."/>
            <person name="Groisillier A."/>
            <person name="Herve C."/>
            <person name="Jabbari K."/>
            <person name="Katinka M."/>
            <person name="Kloareg B."/>
            <person name="Kowalczyk N."/>
            <person name="Labadie K."/>
            <person name="Leblanc C."/>
            <person name="Lopez P.J."/>
            <person name="McLachlan D.H."/>
            <person name="Meslet-Cladiere L."/>
            <person name="Moustafa A."/>
            <person name="Nehr Z."/>
            <person name="Nyvall Collen P."/>
            <person name="Panaud O."/>
            <person name="Partensky F."/>
            <person name="Poulain J."/>
            <person name="Rensing S.A."/>
            <person name="Rousvoal S."/>
            <person name="Samson G."/>
            <person name="Symeonidi A."/>
            <person name="Weissenbach J."/>
            <person name="Zambounis A."/>
            <person name="Wincker P."/>
            <person name="Boyen C."/>
        </authorList>
    </citation>
    <scope>NUCLEOTIDE SEQUENCE [LARGE SCALE GENOMIC DNA]</scope>
    <source>
        <strain evidence="6">cv. Stackhouse</strain>
    </source>
</reference>
<dbReference type="OMA" id="QVDADEC"/>
<evidence type="ECO:0000256" key="2">
    <source>
        <dbReference type="ARBA" id="ARBA00023157"/>
    </source>
</evidence>
<dbReference type="Proteomes" id="UP000012073">
    <property type="component" value="Unassembled WGS sequence"/>
</dbReference>
<dbReference type="OrthoDB" id="10263751at2759"/>
<comment type="function">
    <text evidence="1">Participates in various redox reactions through the reversible oxidation of its active center dithiol to a disulfide and catalyzes dithiol-disulfide exchange reactions.</text>
</comment>
<evidence type="ECO:0000256" key="1">
    <source>
        <dbReference type="ARBA" id="ARBA00003318"/>
    </source>
</evidence>
<dbReference type="GeneID" id="17325311"/>
<dbReference type="InterPro" id="IPR036249">
    <property type="entry name" value="Thioredoxin-like_sf"/>
</dbReference>
<dbReference type="STRING" id="2769.R7QGT1"/>
<dbReference type="PhylomeDB" id="R7QGT1"/>
<dbReference type="PROSITE" id="PS00194">
    <property type="entry name" value="THIOREDOXIN_1"/>
    <property type="match status" value="1"/>
</dbReference>
<dbReference type="Gramene" id="CDF37727">
    <property type="protein sequence ID" value="CDF37727"/>
    <property type="gene ID" value="CHC_T00005936001"/>
</dbReference>
<dbReference type="InterPro" id="IPR017937">
    <property type="entry name" value="Thioredoxin_CS"/>
</dbReference>
<dbReference type="AlphaFoldDB" id="R7QGT1"/>
<dbReference type="RefSeq" id="XP_005717598.1">
    <property type="nucleotide sequence ID" value="XM_005717541.1"/>
</dbReference>
<keyword evidence="2" id="KW-1015">Disulfide bond</keyword>
<feature type="domain" description="Thioredoxin" evidence="4">
    <location>
        <begin position="7"/>
        <end position="49"/>
    </location>
</feature>
<dbReference type="SUPFAM" id="SSF52833">
    <property type="entry name" value="Thioredoxin-like"/>
    <property type="match status" value="1"/>
</dbReference>